<dbReference type="EMBL" id="FVGW01000002">
    <property type="protein sequence ID" value="SKL83579.1"/>
    <property type="molecule type" value="Genomic_DNA"/>
</dbReference>
<organism evidence="1 2">
    <name type="scientific">Mycobacteroides abscessus subsp. massiliense</name>
    <dbReference type="NCBI Taxonomy" id="1962118"/>
    <lineage>
        <taxon>Bacteria</taxon>
        <taxon>Bacillati</taxon>
        <taxon>Actinomycetota</taxon>
        <taxon>Actinomycetes</taxon>
        <taxon>Mycobacteriales</taxon>
        <taxon>Mycobacteriaceae</taxon>
        <taxon>Mycobacteroides</taxon>
        <taxon>Mycobacteroides abscessus</taxon>
    </lineage>
</organism>
<dbReference type="AlphaFoldDB" id="A0A1U0VRD4"/>
<name>A0A1U0VRD4_9MYCO</name>
<sequence>MNARNPEQNVIDAIGELVDEQLSGYSQRSGYDHNVNQDKCAVCGREWHGLALGSCPGPYGTAEQKGAYRNTANPSYGQRRNHHPRGIFQTSSPTMFQVDVVPEVDVVPPDPTQEEIAALIERPVDRLALLAGLPTFRWSVAEGMPEPEPVVPIIEVETSSMYDQWRDLAFVRITERRAGSVHERRIAVPVEALLHVGPYVQCVPMELVPAKGWLQMARWDEWQMLTFALNGFEGGPGRLIRMAIPGMRPVRGR</sequence>
<accession>A0A1U0VRD4</accession>
<reference evidence="1 2" key="1">
    <citation type="submission" date="2016-11" db="EMBL/GenBank/DDBJ databases">
        <authorList>
            <consortium name="Pathogen Informatics"/>
        </authorList>
    </citation>
    <scope>NUCLEOTIDE SEQUENCE [LARGE SCALE GENOMIC DNA]</scope>
    <source>
        <strain evidence="1 2">911</strain>
    </source>
</reference>
<proteinExistence type="predicted"/>
<dbReference type="RefSeq" id="WP_079626561.1">
    <property type="nucleotide sequence ID" value="NZ_FVGW01000002.1"/>
</dbReference>
<gene>
    <name evidence="1" type="ORF">SAMEA2259716_01793</name>
</gene>
<protein>
    <submittedName>
        <fullName evidence="1">Uncharacterized protein</fullName>
    </submittedName>
</protein>
<evidence type="ECO:0000313" key="2">
    <source>
        <dbReference type="Proteomes" id="UP000190074"/>
    </source>
</evidence>
<evidence type="ECO:0000313" key="1">
    <source>
        <dbReference type="EMBL" id="SKL83579.1"/>
    </source>
</evidence>
<dbReference type="Proteomes" id="UP000190074">
    <property type="component" value="Unassembled WGS sequence"/>
</dbReference>